<dbReference type="Proteomes" id="UP000827092">
    <property type="component" value="Unassembled WGS sequence"/>
</dbReference>
<keyword evidence="3" id="KW-1185">Reference proteome</keyword>
<gene>
    <name evidence="2" type="ORF">JTE90_005698</name>
</gene>
<protein>
    <submittedName>
        <fullName evidence="2">Uncharacterized protein</fullName>
    </submittedName>
</protein>
<reference evidence="2 3" key="1">
    <citation type="journal article" date="2022" name="Nat. Ecol. Evol.">
        <title>A masculinizing supergene underlies an exaggerated male reproductive morph in a spider.</title>
        <authorList>
            <person name="Hendrickx F."/>
            <person name="De Corte Z."/>
            <person name="Sonet G."/>
            <person name="Van Belleghem S.M."/>
            <person name="Kostlbacher S."/>
            <person name="Vangestel C."/>
        </authorList>
    </citation>
    <scope>NUCLEOTIDE SEQUENCE [LARGE SCALE GENOMIC DNA]</scope>
    <source>
        <strain evidence="2">W744_W776</strain>
    </source>
</reference>
<sequence length="140" mass="15639">MTHPSVFSEIPRTNAGTSRRNADSSRAWYEVPTLCFHSKNSIPRSRRSTYERWPIFHRWIADDYAMVTGISTKCNTVGPTTFPHAPVCVTPFPPTCQRFLNLCPTSDASVSAVADGFKLSSPLHLLPLRPQSKDCDNSNI</sequence>
<evidence type="ECO:0000313" key="2">
    <source>
        <dbReference type="EMBL" id="KAG8183440.1"/>
    </source>
</evidence>
<organism evidence="2 3">
    <name type="scientific">Oedothorax gibbosus</name>
    <dbReference type="NCBI Taxonomy" id="931172"/>
    <lineage>
        <taxon>Eukaryota</taxon>
        <taxon>Metazoa</taxon>
        <taxon>Ecdysozoa</taxon>
        <taxon>Arthropoda</taxon>
        <taxon>Chelicerata</taxon>
        <taxon>Arachnida</taxon>
        <taxon>Araneae</taxon>
        <taxon>Araneomorphae</taxon>
        <taxon>Entelegynae</taxon>
        <taxon>Araneoidea</taxon>
        <taxon>Linyphiidae</taxon>
        <taxon>Erigoninae</taxon>
        <taxon>Oedothorax</taxon>
    </lineage>
</organism>
<proteinExistence type="predicted"/>
<dbReference type="EMBL" id="JAFNEN010000417">
    <property type="protein sequence ID" value="KAG8183440.1"/>
    <property type="molecule type" value="Genomic_DNA"/>
</dbReference>
<feature type="region of interest" description="Disordered" evidence="1">
    <location>
        <begin position="1"/>
        <end position="22"/>
    </location>
</feature>
<accession>A0AAV6UIS7</accession>
<comment type="caution">
    <text evidence="2">The sequence shown here is derived from an EMBL/GenBank/DDBJ whole genome shotgun (WGS) entry which is preliminary data.</text>
</comment>
<evidence type="ECO:0000256" key="1">
    <source>
        <dbReference type="SAM" id="MobiDB-lite"/>
    </source>
</evidence>
<dbReference type="AlphaFoldDB" id="A0AAV6UIS7"/>
<evidence type="ECO:0000313" key="3">
    <source>
        <dbReference type="Proteomes" id="UP000827092"/>
    </source>
</evidence>
<name>A0AAV6UIS7_9ARAC</name>